<dbReference type="Proteomes" id="UP000029462">
    <property type="component" value="Unassembled WGS sequence"/>
</dbReference>
<gene>
    <name evidence="1" type="ORF">EV102420_36_00320</name>
</gene>
<name>A0A090VYK7_PSEVU</name>
<evidence type="ECO:0000313" key="1">
    <source>
        <dbReference type="EMBL" id="GAL60357.1"/>
    </source>
</evidence>
<dbReference type="EMBL" id="BBMZ01000036">
    <property type="protein sequence ID" value="GAL60357.1"/>
    <property type="molecule type" value="Genomic_DNA"/>
</dbReference>
<dbReference type="OrthoDB" id="8703580at2"/>
<protein>
    <submittedName>
        <fullName evidence="1">Uncharacterized protein</fullName>
    </submittedName>
</protein>
<reference evidence="1 2" key="1">
    <citation type="submission" date="2014-09" db="EMBL/GenBank/DDBJ databases">
        <title>Whole genome shotgun sequence of Escherichia vulneris NBRC 102420.</title>
        <authorList>
            <person name="Yoshida Y."/>
            <person name="Hosoyama A."/>
            <person name="Tsuchikane K."/>
            <person name="Ohji S."/>
            <person name="Ichikawa N."/>
            <person name="Kimura A."/>
            <person name="Yamazoe A."/>
            <person name="Ezaki T."/>
            <person name="Fujita N."/>
        </authorList>
    </citation>
    <scope>NUCLEOTIDE SEQUENCE [LARGE SCALE GENOMIC DNA]</scope>
    <source>
        <strain evidence="1 2">NBRC 102420</strain>
    </source>
</reference>
<dbReference type="eggNOG" id="ENOG50342HH">
    <property type="taxonomic scope" value="Bacteria"/>
</dbReference>
<proteinExistence type="predicted"/>
<comment type="caution">
    <text evidence="1">The sequence shown here is derived from an EMBL/GenBank/DDBJ whole genome shotgun (WGS) entry which is preliminary data.</text>
</comment>
<dbReference type="AlphaFoldDB" id="A0A090VYK7"/>
<sequence>MKLKFQLNSLTICNSILLSPCQTKKNLINKDLSWEEWIRNDNEVVSYKIVLIDKKNKSKIFLIVNFTYPVNDGSLLSSWYLSPENIMNGEQSKPEGKVTKALRKWFFDKTNTEIPVGGDWGHLDAAYDHWNTVGVIACNYRSSFKNDSEWKDYRRRNKF</sequence>
<organism evidence="1 2">
    <name type="scientific">Pseudescherichia vulneris NBRC 102420</name>
    <dbReference type="NCBI Taxonomy" id="1115515"/>
    <lineage>
        <taxon>Bacteria</taxon>
        <taxon>Pseudomonadati</taxon>
        <taxon>Pseudomonadota</taxon>
        <taxon>Gammaproteobacteria</taxon>
        <taxon>Enterobacterales</taxon>
        <taxon>Enterobacteriaceae</taxon>
        <taxon>Pseudescherichia</taxon>
    </lineage>
</organism>
<dbReference type="RefSeq" id="WP_072015326.1">
    <property type="nucleotide sequence ID" value="NZ_BBMZ01000036.1"/>
</dbReference>
<keyword evidence="2" id="KW-1185">Reference proteome</keyword>
<dbReference type="STRING" id="1115515.EV102420_36_00320"/>
<evidence type="ECO:0000313" key="2">
    <source>
        <dbReference type="Proteomes" id="UP000029462"/>
    </source>
</evidence>
<accession>A0A090VYK7</accession>